<dbReference type="EnsemblMetazoa" id="CPIJ001826-RA">
    <property type="protein sequence ID" value="CPIJ001826-PA"/>
    <property type="gene ID" value="CPIJ001826"/>
</dbReference>
<dbReference type="InParanoid" id="B0W466"/>
<proteinExistence type="predicted"/>
<sequence>MERFIPAPDSRYDPEFLVDSDDEEEPLGGWNPSATIPPQLEEPIAPPTYTEADLYPTIPDPSCEPGWPLACYWPVFVANFRLDDLAEEPRNAQIASYFAAKGLLTRMIFIRKSITRYQQQSMLLDMLVYFTCEEDAAQAIRLCHRESYYGHLLNVWPGRTPVYFDVSRSVGFGLMKNYVAEKSDTIVELILRKHHGPCVETVARFSECDVVVEFANAKSMWAAIRYTQFWMPKVLTQATQKQRFLERDVGPELLQMIADNPGFLDMVPPKEVLQELLTGRIPAVDKSWEHAAKPRAIPDDIKTRKRQGGERGNVLLEGAPPEKKAANFKEKRAKVRQEVDRILGNGPSAADRFKFSMLNKRNKYIMLRQAMLAAVGQMVPKSTSNEEMDLFYKMLALEEELMDLLPQCEEHFGCLQLEKGLSSAVLFAGYHLPFPECPTPESVEQFHEDIQPPNGPITYPPSTVIPTVRRYSAADLLPTALDSSCEPSWPLANLWPVYVENFRLNTLNVALRNEQIHNYFAAKGLLATRIFIHDLPKQPFFVWYQKKAMVLDMLVYFTSQDDADKAIQLCHRDSYYGHYLNVFPGRRPVFHDAERSGQTEITFQPQMKIAEHPRLISSTYFEENILEALPQDISCITRPEKRFVIFEYVQRDRLEATLPRLAEDVHRKARFLTKPRRKQRYLESDMRDHILEQLLGDPLFITAQPKPELLEALLAGGVPAALLNWNWFGWPGPRKLGMHLKLCAKIGEVKKSIAEVLLVWKDMQSEICSTGQ</sequence>
<dbReference type="OMA" id="CEVFVEF"/>
<evidence type="ECO:0000313" key="2">
    <source>
        <dbReference type="EMBL" id="EDS32910.1"/>
    </source>
</evidence>
<dbReference type="Proteomes" id="UP000002320">
    <property type="component" value="Unassembled WGS sequence"/>
</dbReference>
<keyword evidence="4" id="KW-1185">Reference proteome</keyword>
<dbReference type="HOGENOM" id="CLU_379571_0_0_1"/>
<reference evidence="2" key="1">
    <citation type="submission" date="2007-03" db="EMBL/GenBank/DDBJ databases">
        <title>Annotation of Culex pipiens quinquefasciatus.</title>
        <authorList>
            <consortium name="The Broad Institute Genome Sequencing Platform"/>
            <person name="Atkinson P.W."/>
            <person name="Hemingway J."/>
            <person name="Christensen B.M."/>
            <person name="Higgs S."/>
            <person name="Kodira C."/>
            <person name="Hannick L."/>
            <person name="Megy K."/>
            <person name="O'Leary S."/>
            <person name="Pearson M."/>
            <person name="Haas B.J."/>
            <person name="Mauceli E."/>
            <person name="Wortman J.R."/>
            <person name="Lee N.H."/>
            <person name="Guigo R."/>
            <person name="Stanke M."/>
            <person name="Alvarado L."/>
            <person name="Amedeo P."/>
            <person name="Antoine C.H."/>
            <person name="Arensburger P."/>
            <person name="Bidwell S.L."/>
            <person name="Crawford M."/>
            <person name="Camaro F."/>
            <person name="Devon K."/>
            <person name="Engels R."/>
            <person name="Hammond M."/>
            <person name="Howarth C."/>
            <person name="Koehrsen M."/>
            <person name="Lawson D."/>
            <person name="Montgomery P."/>
            <person name="Nene V."/>
            <person name="Nusbaum C."/>
            <person name="Puiu D."/>
            <person name="Romero-Severson J."/>
            <person name="Severson D.W."/>
            <person name="Shumway M."/>
            <person name="Sisk P."/>
            <person name="Stolte C."/>
            <person name="Zeng Q."/>
            <person name="Eisenstadt E."/>
            <person name="Fraser-Liggett C."/>
            <person name="Strausberg R."/>
            <person name="Galagan J."/>
            <person name="Birren B."/>
            <person name="Collins F.H."/>
        </authorList>
    </citation>
    <scope>NUCLEOTIDE SEQUENCE [LARGE SCALE GENOMIC DNA]</scope>
    <source>
        <strain evidence="2">JHB</strain>
    </source>
</reference>
<dbReference type="CDD" id="cd00590">
    <property type="entry name" value="RRM_SF"/>
    <property type="match status" value="1"/>
</dbReference>
<gene>
    <name evidence="3" type="primary">6032989</name>
    <name evidence="2" type="ORF">CpipJ_CPIJ001826</name>
</gene>
<dbReference type="VEuPathDB" id="VectorBase:CQUJHB004367"/>
<protein>
    <recommendedName>
        <fullName evidence="5">RRM domain-containing protein</fullName>
    </recommendedName>
</protein>
<dbReference type="eggNOG" id="ENOG502T724">
    <property type="taxonomic scope" value="Eukaryota"/>
</dbReference>
<accession>B0W466</accession>
<organism>
    <name type="scientific">Culex quinquefasciatus</name>
    <name type="common">Southern house mosquito</name>
    <name type="synonym">Culex pungens</name>
    <dbReference type="NCBI Taxonomy" id="7176"/>
    <lineage>
        <taxon>Eukaryota</taxon>
        <taxon>Metazoa</taxon>
        <taxon>Ecdysozoa</taxon>
        <taxon>Arthropoda</taxon>
        <taxon>Hexapoda</taxon>
        <taxon>Insecta</taxon>
        <taxon>Pterygota</taxon>
        <taxon>Neoptera</taxon>
        <taxon>Endopterygota</taxon>
        <taxon>Diptera</taxon>
        <taxon>Nematocera</taxon>
        <taxon>Culicoidea</taxon>
        <taxon>Culicidae</taxon>
        <taxon>Culicinae</taxon>
        <taxon>Culicini</taxon>
        <taxon>Culex</taxon>
        <taxon>Culex</taxon>
    </lineage>
</organism>
<evidence type="ECO:0000313" key="3">
    <source>
        <dbReference type="EnsemblMetazoa" id="CPIJ001826-PA"/>
    </source>
</evidence>
<feature type="compositionally biased region" description="Acidic residues" evidence="1">
    <location>
        <begin position="16"/>
        <end position="26"/>
    </location>
</feature>
<dbReference type="VEuPathDB" id="VectorBase:CPIJ001826"/>
<evidence type="ECO:0000313" key="4">
    <source>
        <dbReference type="Proteomes" id="UP000002320"/>
    </source>
</evidence>
<reference evidence="3" key="2">
    <citation type="submission" date="2021-02" db="UniProtKB">
        <authorList>
            <consortium name="EnsemblMetazoa"/>
        </authorList>
    </citation>
    <scope>IDENTIFICATION</scope>
    <source>
        <strain evidence="3">JHB</strain>
    </source>
</reference>
<feature type="region of interest" description="Disordered" evidence="1">
    <location>
        <begin position="1"/>
        <end position="41"/>
    </location>
</feature>
<name>B0W466_CULQU</name>
<dbReference type="OrthoDB" id="7762788at2759"/>
<evidence type="ECO:0008006" key="5">
    <source>
        <dbReference type="Google" id="ProtNLM"/>
    </source>
</evidence>
<evidence type="ECO:0000256" key="1">
    <source>
        <dbReference type="SAM" id="MobiDB-lite"/>
    </source>
</evidence>
<dbReference type="AlphaFoldDB" id="B0W466"/>
<dbReference type="EMBL" id="DS231835">
    <property type="protein sequence ID" value="EDS32910.1"/>
    <property type="molecule type" value="Genomic_DNA"/>
</dbReference>
<dbReference type="KEGG" id="cqu:CpipJ_CPIJ001826"/>
<dbReference type="STRING" id="7176.B0W466"/>